<proteinExistence type="predicted"/>
<evidence type="ECO:0000313" key="2">
    <source>
        <dbReference type="Proteomes" id="UP000433181"/>
    </source>
</evidence>
<dbReference type="RefSeq" id="WP_154405664.1">
    <property type="nucleotide sequence ID" value="NZ_VUNR01000003.1"/>
</dbReference>
<accession>A0A6I2UDL5</accession>
<comment type="caution">
    <text evidence="1">The sequence shown here is derived from an EMBL/GenBank/DDBJ whole genome shotgun (WGS) entry which is preliminary data.</text>
</comment>
<organism evidence="1 2">
    <name type="scientific">Anaerovibrio slackiae</name>
    <dbReference type="NCBI Taxonomy" id="2652309"/>
    <lineage>
        <taxon>Bacteria</taxon>
        <taxon>Bacillati</taxon>
        <taxon>Bacillota</taxon>
        <taxon>Negativicutes</taxon>
        <taxon>Selenomonadales</taxon>
        <taxon>Selenomonadaceae</taxon>
        <taxon>Anaerovibrio</taxon>
    </lineage>
</organism>
<keyword evidence="2" id="KW-1185">Reference proteome</keyword>
<dbReference type="AlphaFoldDB" id="A0A6I2UDL5"/>
<dbReference type="EMBL" id="VUNR01000003">
    <property type="protein sequence ID" value="MSU07780.1"/>
    <property type="molecule type" value="Genomic_DNA"/>
</dbReference>
<dbReference type="GeneID" id="96777698"/>
<evidence type="ECO:0000313" key="1">
    <source>
        <dbReference type="EMBL" id="MSU07780.1"/>
    </source>
</evidence>
<reference evidence="1 2" key="1">
    <citation type="submission" date="2019-08" db="EMBL/GenBank/DDBJ databases">
        <title>In-depth cultivation of the pig gut microbiome towards novel bacterial diversity and tailored functional studies.</title>
        <authorList>
            <person name="Wylensek D."/>
            <person name="Hitch T.C.A."/>
            <person name="Clavel T."/>
        </authorList>
    </citation>
    <scope>NUCLEOTIDE SEQUENCE [LARGE SCALE GENOMIC DNA]</scope>
    <source>
        <strain evidence="1 2">WCA-693-APC-5D-A</strain>
    </source>
</reference>
<gene>
    <name evidence="1" type="ORF">FYJ84_02090</name>
</gene>
<sequence>MICKVVLFPDIFEMETDKFVALVKFLKSADVKLDKYIDKGQSCEDRNYYGDIARKQCIWDIMKMINTDNSYEINGYSGDKYESLCKMKINDSLAVKYMLFLIDNNIDFIVFSKKCTDYIDIAQNVIKTIYDPYVDCSNQIYKILSSEPSDVFYNAKFCDKLQVYFKETIFGVSTRERMVAITEVGVEAATRNYFFKDINLTKKNSSNAHKRVIFSRNDSKQFYLSLDYESGGFELFDHSAKHRGQYSFDGELVKKPAPNTHKIIL</sequence>
<dbReference type="Proteomes" id="UP000433181">
    <property type="component" value="Unassembled WGS sequence"/>
</dbReference>
<protein>
    <submittedName>
        <fullName evidence="1">Uncharacterized protein</fullName>
    </submittedName>
</protein>
<name>A0A6I2UDL5_9FIRM</name>